<keyword evidence="1" id="KW-1133">Transmembrane helix</keyword>
<dbReference type="InterPro" id="IPR001507">
    <property type="entry name" value="ZP_dom"/>
</dbReference>
<gene>
    <name evidence="3" type="primary">X975_14012</name>
    <name evidence="3" type="ORF">TNIN_443941</name>
</gene>
<feature type="transmembrane region" description="Helical" evidence="1">
    <location>
        <begin position="29"/>
        <end position="51"/>
    </location>
</feature>
<keyword evidence="1" id="KW-0812">Transmembrane</keyword>
<name>A0A8X6M878_9ARAC</name>
<organism evidence="3 4">
    <name type="scientific">Trichonephila inaurata madagascariensis</name>
    <dbReference type="NCBI Taxonomy" id="2747483"/>
    <lineage>
        <taxon>Eukaryota</taxon>
        <taxon>Metazoa</taxon>
        <taxon>Ecdysozoa</taxon>
        <taxon>Arthropoda</taxon>
        <taxon>Chelicerata</taxon>
        <taxon>Arachnida</taxon>
        <taxon>Araneae</taxon>
        <taxon>Araneomorphae</taxon>
        <taxon>Entelegynae</taxon>
        <taxon>Araneoidea</taxon>
        <taxon>Nephilidae</taxon>
        <taxon>Trichonephila</taxon>
        <taxon>Trichonephila inaurata</taxon>
    </lineage>
</organism>
<evidence type="ECO:0000313" key="4">
    <source>
        <dbReference type="Proteomes" id="UP000886998"/>
    </source>
</evidence>
<dbReference type="EMBL" id="BMAV01024204">
    <property type="protein sequence ID" value="GFS31006.1"/>
    <property type="molecule type" value="Genomic_DNA"/>
</dbReference>
<proteinExistence type="predicted"/>
<evidence type="ECO:0000256" key="1">
    <source>
        <dbReference type="SAM" id="Phobius"/>
    </source>
</evidence>
<feature type="domain" description="ZP" evidence="2">
    <location>
        <begin position="146"/>
        <end position="243"/>
    </location>
</feature>
<dbReference type="Proteomes" id="UP000886998">
    <property type="component" value="Unassembled WGS sequence"/>
</dbReference>
<evidence type="ECO:0000259" key="2">
    <source>
        <dbReference type="PROSITE" id="PS51034"/>
    </source>
</evidence>
<dbReference type="AlphaFoldDB" id="A0A8X6M878"/>
<protein>
    <submittedName>
        <fullName evidence="3">ZP domain-containing protein</fullName>
    </submittedName>
</protein>
<dbReference type="PROSITE" id="PS51034">
    <property type="entry name" value="ZP_2"/>
    <property type="match status" value="1"/>
</dbReference>
<dbReference type="PANTHER" id="PTHR46560:SF11">
    <property type="entry name" value="GH09980P"/>
    <property type="match status" value="1"/>
</dbReference>
<comment type="caution">
    <text evidence="3">The sequence shown here is derived from an EMBL/GenBank/DDBJ whole genome shotgun (WGS) entry which is preliminary data.</text>
</comment>
<sequence length="243" mass="27280">MKSLSDDRESKRLRCHQESKSFRIRCKRIFNSGLSTVKLVFVSNFSFFLRINWTFSGVTSLSRSGSWKVDAVATRCHCSAPTVALLFLNFEIQNWFQNRMMRILTVLATLLFVFTVCEGQRHIFSGRPKAPVDSEFQSAKSKVSLSCDTGKMVFKMTFFNPFVGVVQIGPKATRECTLRGDGRRTSYTLTVSPDACGSCKGHTCSPGTFVNSLYIRYHPTLERDGDDVKTVICKYQAGSIQAG</sequence>
<reference evidence="3" key="1">
    <citation type="submission" date="2020-08" db="EMBL/GenBank/DDBJ databases">
        <title>Multicomponent nature underlies the extraordinary mechanical properties of spider dragline silk.</title>
        <authorList>
            <person name="Kono N."/>
            <person name="Nakamura H."/>
            <person name="Mori M."/>
            <person name="Yoshida Y."/>
            <person name="Ohtoshi R."/>
            <person name="Malay A.D."/>
            <person name="Moran D.A.P."/>
            <person name="Tomita M."/>
            <person name="Numata K."/>
            <person name="Arakawa K."/>
        </authorList>
    </citation>
    <scope>NUCLEOTIDE SEQUENCE</scope>
</reference>
<accession>A0A8X6M878</accession>
<feature type="transmembrane region" description="Helical" evidence="1">
    <location>
        <begin position="100"/>
        <end position="117"/>
    </location>
</feature>
<dbReference type="OrthoDB" id="6409708at2759"/>
<evidence type="ECO:0000313" key="3">
    <source>
        <dbReference type="EMBL" id="GFS31006.1"/>
    </source>
</evidence>
<keyword evidence="4" id="KW-1185">Reference proteome</keyword>
<keyword evidence="1" id="KW-0472">Membrane</keyword>
<dbReference type="PANTHER" id="PTHR46560">
    <property type="entry name" value="CYPHER, ISOFORM B"/>
    <property type="match status" value="1"/>
</dbReference>